<sequence length="63" mass="7017">MTSNKQDRVEETAQKGEATVADALAKADRLMAKTATLRHQVRQLKDALAEEIAIKEQKKHTSL</sequence>
<evidence type="ECO:0000313" key="1">
    <source>
        <dbReference type="EMBL" id="MBD2752231.1"/>
    </source>
</evidence>
<keyword evidence="2" id="KW-1185">Reference proteome</keyword>
<reference evidence="1" key="1">
    <citation type="submission" date="2020-09" db="EMBL/GenBank/DDBJ databases">
        <authorList>
            <person name="Kim M.K."/>
        </authorList>
    </citation>
    <scope>NUCLEOTIDE SEQUENCE</scope>
    <source>
        <strain evidence="1">BT704</strain>
    </source>
</reference>
<accession>A0A927GC96</accession>
<dbReference type="Proteomes" id="UP000653797">
    <property type="component" value="Unassembled WGS sequence"/>
</dbReference>
<dbReference type="EMBL" id="JACXAA010000002">
    <property type="protein sequence ID" value="MBD2752231.1"/>
    <property type="molecule type" value="Genomic_DNA"/>
</dbReference>
<dbReference type="AlphaFoldDB" id="A0A927GC96"/>
<proteinExistence type="predicted"/>
<name>A0A927GC96_9BACT</name>
<organism evidence="1 2">
    <name type="scientific">Spirosoma validum</name>
    <dbReference type="NCBI Taxonomy" id="2771355"/>
    <lineage>
        <taxon>Bacteria</taxon>
        <taxon>Pseudomonadati</taxon>
        <taxon>Bacteroidota</taxon>
        <taxon>Cytophagia</taxon>
        <taxon>Cytophagales</taxon>
        <taxon>Cytophagaceae</taxon>
        <taxon>Spirosoma</taxon>
    </lineage>
</organism>
<comment type="caution">
    <text evidence="1">The sequence shown here is derived from an EMBL/GenBank/DDBJ whole genome shotgun (WGS) entry which is preliminary data.</text>
</comment>
<evidence type="ECO:0000313" key="2">
    <source>
        <dbReference type="Proteomes" id="UP000653797"/>
    </source>
</evidence>
<protein>
    <submittedName>
        <fullName evidence="1">Uncharacterized protein</fullName>
    </submittedName>
</protein>
<gene>
    <name evidence="1" type="ORF">IC230_04965</name>
</gene>
<dbReference type="RefSeq" id="WP_191037883.1">
    <property type="nucleotide sequence ID" value="NZ_JACXAA010000002.1"/>
</dbReference>